<feature type="region of interest" description="Disordered" evidence="12">
    <location>
        <begin position="1"/>
        <end position="33"/>
    </location>
</feature>
<evidence type="ECO:0000259" key="13">
    <source>
        <dbReference type="PROSITE" id="PS50071"/>
    </source>
</evidence>
<evidence type="ECO:0000256" key="11">
    <source>
        <dbReference type="SAM" id="Coils"/>
    </source>
</evidence>
<dbReference type="PROSITE" id="PS00027">
    <property type="entry name" value="HOMEOBOX_1"/>
    <property type="match status" value="1"/>
</dbReference>
<dbReference type="InterPro" id="IPR057993">
    <property type="entry name" value="HD-Zip_IV_C"/>
</dbReference>
<dbReference type="CDD" id="cd08875">
    <property type="entry name" value="START_ArGLABRA2_like"/>
    <property type="match status" value="1"/>
</dbReference>
<keyword evidence="5 9" id="KW-0238">DNA-binding</keyword>
<feature type="domain" description="Homeobox" evidence="13">
    <location>
        <begin position="70"/>
        <end position="130"/>
    </location>
</feature>
<dbReference type="Proteomes" id="UP000030689">
    <property type="component" value="Unassembled WGS sequence"/>
</dbReference>
<name>V4LYB1_EUTSA</name>
<dbReference type="Gene3D" id="1.10.10.60">
    <property type="entry name" value="Homeodomain-like"/>
    <property type="match status" value="1"/>
</dbReference>
<feature type="coiled-coil region" evidence="11">
    <location>
        <begin position="120"/>
        <end position="156"/>
    </location>
</feature>
<organism evidence="15 16">
    <name type="scientific">Eutrema salsugineum</name>
    <name type="common">Saltwater cress</name>
    <name type="synonym">Sisymbrium salsugineum</name>
    <dbReference type="NCBI Taxonomy" id="72664"/>
    <lineage>
        <taxon>Eukaryota</taxon>
        <taxon>Viridiplantae</taxon>
        <taxon>Streptophyta</taxon>
        <taxon>Embryophyta</taxon>
        <taxon>Tracheophyta</taxon>
        <taxon>Spermatophyta</taxon>
        <taxon>Magnoliopsida</taxon>
        <taxon>eudicotyledons</taxon>
        <taxon>Gunneridae</taxon>
        <taxon>Pentapetalae</taxon>
        <taxon>rosids</taxon>
        <taxon>malvids</taxon>
        <taxon>Brassicales</taxon>
        <taxon>Brassicaceae</taxon>
        <taxon>Eutremeae</taxon>
        <taxon>Eutrema</taxon>
    </lineage>
</organism>
<keyword evidence="6 9" id="KW-0371">Homeobox</keyword>
<dbReference type="SMART" id="SM00234">
    <property type="entry name" value="START"/>
    <property type="match status" value="1"/>
</dbReference>
<keyword evidence="3" id="KW-0805">Transcription regulation</keyword>
<dbReference type="Pfam" id="PF25797">
    <property type="entry name" value="PDF2_C"/>
    <property type="match status" value="1"/>
</dbReference>
<dbReference type="GO" id="GO:0000981">
    <property type="term" value="F:DNA-binding transcription factor activity, RNA polymerase II-specific"/>
    <property type="evidence" value="ECO:0007669"/>
    <property type="project" value="InterPro"/>
</dbReference>
<dbReference type="SUPFAM" id="SSF46689">
    <property type="entry name" value="Homeodomain-like"/>
    <property type="match status" value="1"/>
</dbReference>
<feature type="compositionally biased region" description="Acidic residues" evidence="12">
    <location>
        <begin position="1"/>
        <end position="10"/>
    </location>
</feature>
<dbReference type="PANTHER" id="PTHR45654">
    <property type="entry name" value="HOMEOBOX-LEUCINE ZIPPER PROTEIN MERISTEM L1"/>
    <property type="match status" value="1"/>
</dbReference>
<evidence type="ECO:0000256" key="5">
    <source>
        <dbReference type="ARBA" id="ARBA00023125"/>
    </source>
</evidence>
<dbReference type="FunFam" id="1.10.10.60:FF:000229">
    <property type="entry name" value="Homeobox-leucine zipper protein HDG1"/>
    <property type="match status" value="1"/>
</dbReference>
<evidence type="ECO:0000313" key="16">
    <source>
        <dbReference type="Proteomes" id="UP000030689"/>
    </source>
</evidence>
<dbReference type="Gene3D" id="3.30.530.20">
    <property type="match status" value="1"/>
</dbReference>
<evidence type="ECO:0000256" key="1">
    <source>
        <dbReference type="ARBA" id="ARBA00004123"/>
    </source>
</evidence>
<keyword evidence="8 9" id="KW-0539">Nucleus</keyword>
<dbReference type="Gramene" id="ESQ55650">
    <property type="protein sequence ID" value="ESQ55650"/>
    <property type="gene ID" value="EUTSA_v10026759mg"/>
</dbReference>
<evidence type="ECO:0000313" key="15">
    <source>
        <dbReference type="EMBL" id="ESQ55650.1"/>
    </source>
</evidence>
<evidence type="ECO:0000256" key="6">
    <source>
        <dbReference type="ARBA" id="ARBA00023155"/>
    </source>
</evidence>
<feature type="compositionally biased region" description="Polar residues" evidence="12">
    <location>
        <begin position="21"/>
        <end position="33"/>
    </location>
</feature>
<proteinExistence type="inferred from homology"/>
<dbReference type="KEGG" id="eus:EUTSA_v10026759mg"/>
<evidence type="ECO:0000256" key="3">
    <source>
        <dbReference type="ARBA" id="ARBA00023015"/>
    </source>
</evidence>
<dbReference type="InterPro" id="IPR002913">
    <property type="entry name" value="START_lipid-bd_dom"/>
</dbReference>
<evidence type="ECO:0000259" key="14">
    <source>
        <dbReference type="PROSITE" id="PS50848"/>
    </source>
</evidence>
<sequence length="711" mass="79749">MYGEEEEDEGNVLINPDNIVGSASSSPRGTIQNPDFKFTTFENPNFIPKEEYGMMSMMGNGSGGSIGSGNDPKKRFHRHTAYQIREMEAFFEENPHPNDKHRVRLSQELGLTPLQIKFWFQNKRNQIKTLQERRENVKLKAENDTLRRVNQNLRSNLKCISCSSCDGSGDKLRLENSRLRQELDLFRSIASLMNPPLSPQDTASFFSETNNSNVKLIAEEENTIAMDIAVSCVQELAKMCYTNEPLWIKKISDNNNESLYLNEEEYFKISQWPPMDNDHIRREASRASTVVLMNSISLVNAFLDAEKWSEMFCSIVSRAKTIQIISSGVSEVSGASGPLLLMYAELQGLSPLVPTREGYFLRYVEQKAEEGKWMIVDFPIDSFHGLINPDSATTTDQYRRKPSGCIIQDLPNGYSQVTWVEHVEVEEKHVQHEAVREYVKSGVAFDSERWLSVLKRQCERMASLMATNITDLGVIPSAEARRNLMRLSQRMVRIFCLNLNGSYGRALSESTKDTVRITTRKVSGGVVLCAVSTTFLPYSHHQVFDLLCDDYHRSQILFNGNTLQEVSHIANGSHLRNCISLLRNINVATKSSNNVELVLQETFTDISGSLLVYSTVDVKTVQLVLNGKDLSSIPLLPLGFSVVPVNPPEGISANSPYCLLTVGIQVLVSNVATARLNLSTVNDRICSTVKQIISALKSSGSSAEPKQEISW</sequence>
<dbReference type="SUPFAM" id="SSF55961">
    <property type="entry name" value="Bet v1-like"/>
    <property type="match status" value="2"/>
</dbReference>
<evidence type="ECO:0008006" key="17">
    <source>
        <dbReference type="Google" id="ProtNLM"/>
    </source>
</evidence>
<dbReference type="EMBL" id="KI517384">
    <property type="protein sequence ID" value="ESQ55650.1"/>
    <property type="molecule type" value="Genomic_DNA"/>
</dbReference>
<feature type="DNA-binding region" description="Homeobox" evidence="9">
    <location>
        <begin position="72"/>
        <end position="131"/>
    </location>
</feature>
<evidence type="ECO:0000256" key="9">
    <source>
        <dbReference type="PROSITE-ProRule" id="PRU00108"/>
    </source>
</evidence>
<dbReference type="PROSITE" id="PS50848">
    <property type="entry name" value="START"/>
    <property type="match status" value="1"/>
</dbReference>
<dbReference type="PROSITE" id="PS50071">
    <property type="entry name" value="HOMEOBOX_2"/>
    <property type="match status" value="1"/>
</dbReference>
<evidence type="ECO:0000256" key="2">
    <source>
        <dbReference type="ARBA" id="ARBA00006789"/>
    </source>
</evidence>
<gene>
    <name evidence="15" type="ORF">EUTSA_v10026759mg</name>
</gene>
<evidence type="ECO:0000256" key="12">
    <source>
        <dbReference type="SAM" id="MobiDB-lite"/>
    </source>
</evidence>
<evidence type="ECO:0000256" key="10">
    <source>
        <dbReference type="RuleBase" id="RU000682"/>
    </source>
</evidence>
<dbReference type="OMA" id="MEEMFNE"/>
<dbReference type="STRING" id="72664.V4LYB1"/>
<dbReference type="PANTHER" id="PTHR45654:SF44">
    <property type="entry name" value="HOMEOBOX-LEUCINE ZIPPER PROTEIN HDG4"/>
    <property type="match status" value="1"/>
</dbReference>
<dbReference type="GO" id="GO:0003677">
    <property type="term" value="F:DNA binding"/>
    <property type="evidence" value="ECO:0007669"/>
    <property type="project" value="UniProtKB-UniRule"/>
</dbReference>
<dbReference type="InterPro" id="IPR017970">
    <property type="entry name" value="Homeobox_CS"/>
</dbReference>
<dbReference type="InterPro" id="IPR023393">
    <property type="entry name" value="START-like_dom_sf"/>
</dbReference>
<dbReference type="InterPro" id="IPR009057">
    <property type="entry name" value="Homeodomain-like_sf"/>
</dbReference>
<protein>
    <recommendedName>
        <fullName evidence="17">Homeobox domain-containing protein</fullName>
    </recommendedName>
</protein>
<accession>V4LYB1</accession>
<dbReference type="InterPro" id="IPR042160">
    <property type="entry name" value="HD-Zip_IV"/>
</dbReference>
<evidence type="ECO:0000256" key="8">
    <source>
        <dbReference type="ARBA" id="ARBA00023242"/>
    </source>
</evidence>
<evidence type="ECO:0000256" key="7">
    <source>
        <dbReference type="ARBA" id="ARBA00023163"/>
    </source>
</evidence>
<dbReference type="InterPro" id="IPR001356">
    <property type="entry name" value="HD"/>
</dbReference>
<evidence type="ECO:0000256" key="4">
    <source>
        <dbReference type="ARBA" id="ARBA00023054"/>
    </source>
</evidence>
<dbReference type="AlphaFoldDB" id="V4LYB1"/>
<comment type="subcellular location">
    <subcellularLocation>
        <location evidence="1 9 10">Nucleus</location>
    </subcellularLocation>
</comment>
<feature type="domain" description="START" evidence="14">
    <location>
        <begin position="218"/>
        <end position="463"/>
    </location>
</feature>
<dbReference type="CDD" id="cd00086">
    <property type="entry name" value="homeodomain"/>
    <property type="match status" value="1"/>
</dbReference>
<dbReference type="eggNOG" id="ENOG502QU3P">
    <property type="taxonomic scope" value="Eukaryota"/>
</dbReference>
<keyword evidence="7" id="KW-0804">Transcription</keyword>
<dbReference type="Pfam" id="PF01852">
    <property type="entry name" value="START"/>
    <property type="match status" value="1"/>
</dbReference>
<keyword evidence="4 11" id="KW-0175">Coiled coil</keyword>
<comment type="similarity">
    <text evidence="2">Belongs to the HD-ZIP homeobox family. Class IV subfamily.</text>
</comment>
<dbReference type="GO" id="GO:0008289">
    <property type="term" value="F:lipid binding"/>
    <property type="evidence" value="ECO:0007669"/>
    <property type="project" value="InterPro"/>
</dbReference>
<dbReference type="SMART" id="SM00389">
    <property type="entry name" value="HOX"/>
    <property type="match status" value="1"/>
</dbReference>
<keyword evidence="16" id="KW-1185">Reference proteome</keyword>
<dbReference type="GO" id="GO:0005634">
    <property type="term" value="C:nucleus"/>
    <property type="evidence" value="ECO:0007669"/>
    <property type="project" value="UniProtKB-SubCell"/>
</dbReference>
<reference evidence="15 16" key="1">
    <citation type="journal article" date="2013" name="Front. Plant Sci.">
        <title>The Reference Genome of the Halophytic Plant Eutrema salsugineum.</title>
        <authorList>
            <person name="Yang R."/>
            <person name="Jarvis D.E."/>
            <person name="Chen H."/>
            <person name="Beilstein M.A."/>
            <person name="Grimwood J."/>
            <person name="Jenkins J."/>
            <person name="Shu S."/>
            <person name="Prochnik S."/>
            <person name="Xin M."/>
            <person name="Ma C."/>
            <person name="Schmutz J."/>
            <person name="Wing R.A."/>
            <person name="Mitchell-Olds T."/>
            <person name="Schumaker K.S."/>
            <person name="Wang X."/>
        </authorList>
    </citation>
    <scope>NUCLEOTIDE SEQUENCE [LARGE SCALE GENOMIC DNA]</scope>
</reference>
<dbReference type="Pfam" id="PF00046">
    <property type="entry name" value="Homeodomain"/>
    <property type="match status" value="1"/>
</dbReference>